<feature type="DNA-binding region" description="H-T-H motif" evidence="4">
    <location>
        <begin position="29"/>
        <end position="48"/>
    </location>
</feature>
<evidence type="ECO:0000256" key="2">
    <source>
        <dbReference type="ARBA" id="ARBA00023125"/>
    </source>
</evidence>
<dbReference type="PANTHER" id="PTHR47506:SF1">
    <property type="entry name" value="HTH-TYPE TRANSCRIPTIONAL REGULATOR YJDC"/>
    <property type="match status" value="1"/>
</dbReference>
<proteinExistence type="predicted"/>
<gene>
    <name evidence="6" type="ORF">ACFOSH_35740</name>
</gene>
<dbReference type="SUPFAM" id="SSF46689">
    <property type="entry name" value="Homeodomain-like"/>
    <property type="match status" value="1"/>
</dbReference>
<dbReference type="PANTHER" id="PTHR47506">
    <property type="entry name" value="TRANSCRIPTIONAL REGULATORY PROTEIN"/>
    <property type="match status" value="1"/>
</dbReference>
<evidence type="ECO:0000256" key="3">
    <source>
        <dbReference type="ARBA" id="ARBA00023163"/>
    </source>
</evidence>
<evidence type="ECO:0000313" key="6">
    <source>
        <dbReference type="EMBL" id="MFC3454816.1"/>
    </source>
</evidence>
<dbReference type="EMBL" id="JBHRWK010000074">
    <property type="protein sequence ID" value="MFC3454816.1"/>
    <property type="molecule type" value="Genomic_DNA"/>
</dbReference>
<evidence type="ECO:0000256" key="4">
    <source>
        <dbReference type="PROSITE-ProRule" id="PRU00335"/>
    </source>
</evidence>
<dbReference type="SUPFAM" id="SSF48498">
    <property type="entry name" value="Tetracyclin repressor-like, C-terminal domain"/>
    <property type="match status" value="1"/>
</dbReference>
<dbReference type="Gene3D" id="1.10.357.10">
    <property type="entry name" value="Tetracycline Repressor, domain 2"/>
    <property type="match status" value="1"/>
</dbReference>
<evidence type="ECO:0000313" key="7">
    <source>
        <dbReference type="Proteomes" id="UP001595645"/>
    </source>
</evidence>
<evidence type="ECO:0000259" key="5">
    <source>
        <dbReference type="PROSITE" id="PS50977"/>
    </source>
</evidence>
<protein>
    <submittedName>
        <fullName evidence="6">TetR/AcrR family transcriptional regulator</fullName>
    </submittedName>
</protein>
<dbReference type="InterPro" id="IPR036271">
    <property type="entry name" value="Tet_transcr_reg_TetR-rel_C_sf"/>
</dbReference>
<reference evidence="7" key="1">
    <citation type="journal article" date="2019" name="Int. J. Syst. Evol. Microbiol.">
        <title>The Global Catalogue of Microorganisms (GCM) 10K type strain sequencing project: providing services to taxonomists for standard genome sequencing and annotation.</title>
        <authorList>
            <consortium name="The Broad Institute Genomics Platform"/>
            <consortium name="The Broad Institute Genome Sequencing Center for Infectious Disease"/>
            <person name="Wu L."/>
            <person name="Ma J."/>
        </authorList>
    </citation>
    <scope>NUCLEOTIDE SEQUENCE [LARGE SCALE GENOMIC DNA]</scope>
    <source>
        <strain evidence="7">CGMCC 4.7676</strain>
    </source>
</reference>
<dbReference type="Proteomes" id="UP001595645">
    <property type="component" value="Unassembled WGS sequence"/>
</dbReference>
<dbReference type="Pfam" id="PF00440">
    <property type="entry name" value="TetR_N"/>
    <property type="match status" value="1"/>
</dbReference>
<evidence type="ECO:0000256" key="1">
    <source>
        <dbReference type="ARBA" id="ARBA00023015"/>
    </source>
</evidence>
<keyword evidence="2 4" id="KW-0238">DNA-binding</keyword>
<feature type="domain" description="HTH tetR-type" evidence="5">
    <location>
        <begin position="6"/>
        <end position="66"/>
    </location>
</feature>
<dbReference type="PROSITE" id="PS50977">
    <property type="entry name" value="HTH_TETR_2"/>
    <property type="match status" value="1"/>
</dbReference>
<dbReference type="InterPro" id="IPR001647">
    <property type="entry name" value="HTH_TetR"/>
</dbReference>
<organism evidence="6 7">
    <name type="scientific">Amycolatopsis speibonae</name>
    <dbReference type="NCBI Taxonomy" id="1450224"/>
    <lineage>
        <taxon>Bacteria</taxon>
        <taxon>Bacillati</taxon>
        <taxon>Actinomycetota</taxon>
        <taxon>Actinomycetes</taxon>
        <taxon>Pseudonocardiales</taxon>
        <taxon>Pseudonocardiaceae</taxon>
        <taxon>Amycolatopsis</taxon>
    </lineage>
</organism>
<keyword evidence="7" id="KW-1185">Reference proteome</keyword>
<comment type="caution">
    <text evidence="6">The sequence shown here is derived from an EMBL/GenBank/DDBJ whole genome shotgun (WGS) entry which is preliminary data.</text>
</comment>
<keyword evidence="1" id="KW-0805">Transcription regulation</keyword>
<dbReference type="PRINTS" id="PR00455">
    <property type="entry name" value="HTHTETR"/>
</dbReference>
<accession>A0ABV7PB89</accession>
<dbReference type="RefSeq" id="WP_378244672.1">
    <property type="nucleotide sequence ID" value="NZ_JBHRWK010000074.1"/>
</dbReference>
<sequence length="193" mass="21015">MRRTAKETREHVLTVAHDLFYWHSIKGTGVDAIAATAGVAPTTLYRLFASKDDLVAAYIERASGLYKQWFVEATADGEPADRIMSLFDALIEQVRPEHCRGCPFLMAMAELPEASARAHVLAVETKTWVREKIGELTARLATKDPAVLADQIFLVMEGVYASVQSQGADGPARQARGLVEALLRGARQGSTGS</sequence>
<name>A0ABV7PB89_9PSEU</name>
<dbReference type="InterPro" id="IPR009057">
    <property type="entry name" value="Homeodomain-like_sf"/>
</dbReference>
<keyword evidence="3" id="KW-0804">Transcription</keyword>